<evidence type="ECO:0000313" key="8">
    <source>
        <dbReference type="EMBL" id="MFC5652505.1"/>
    </source>
</evidence>
<evidence type="ECO:0000256" key="6">
    <source>
        <dbReference type="ARBA" id="ARBA00023136"/>
    </source>
</evidence>
<dbReference type="InterPro" id="IPR003593">
    <property type="entry name" value="AAA+_ATPase"/>
</dbReference>
<keyword evidence="2" id="KW-0813">Transport</keyword>
<gene>
    <name evidence="8" type="ORF">ACFPYJ_25980</name>
</gene>
<dbReference type="PIRSF" id="PIRSF039085">
    <property type="entry name" value="ABC_ATPase_HisP"/>
    <property type="match status" value="1"/>
</dbReference>
<dbReference type="EMBL" id="JBHSOW010000098">
    <property type="protein sequence ID" value="MFC5652505.1"/>
    <property type="molecule type" value="Genomic_DNA"/>
</dbReference>
<dbReference type="SMART" id="SM00382">
    <property type="entry name" value="AAA"/>
    <property type="match status" value="1"/>
</dbReference>
<dbReference type="CDD" id="cd03262">
    <property type="entry name" value="ABC_HisP_GlnQ"/>
    <property type="match status" value="1"/>
</dbReference>
<feature type="domain" description="ABC transporter" evidence="7">
    <location>
        <begin position="2"/>
        <end position="242"/>
    </location>
</feature>
<dbReference type="InterPro" id="IPR027417">
    <property type="entry name" value="P-loop_NTPase"/>
</dbReference>
<keyword evidence="9" id="KW-1185">Reference proteome</keyword>
<name>A0ABW0W3U3_9BACL</name>
<dbReference type="InterPro" id="IPR050086">
    <property type="entry name" value="MetN_ABC_transporter-like"/>
</dbReference>
<evidence type="ECO:0000256" key="4">
    <source>
        <dbReference type="ARBA" id="ARBA00022741"/>
    </source>
</evidence>
<dbReference type="PANTHER" id="PTHR43166">
    <property type="entry name" value="AMINO ACID IMPORT ATP-BINDING PROTEIN"/>
    <property type="match status" value="1"/>
</dbReference>
<reference evidence="9" key="1">
    <citation type="journal article" date="2019" name="Int. J. Syst. Evol. Microbiol.">
        <title>The Global Catalogue of Microorganisms (GCM) 10K type strain sequencing project: providing services to taxonomists for standard genome sequencing and annotation.</title>
        <authorList>
            <consortium name="The Broad Institute Genomics Platform"/>
            <consortium name="The Broad Institute Genome Sequencing Center for Infectious Disease"/>
            <person name="Wu L."/>
            <person name="Ma J."/>
        </authorList>
    </citation>
    <scope>NUCLEOTIDE SEQUENCE [LARGE SCALE GENOMIC DNA]</scope>
    <source>
        <strain evidence="9">CGMCC 1.3240</strain>
    </source>
</reference>
<dbReference type="Gene3D" id="3.40.50.300">
    <property type="entry name" value="P-loop containing nucleotide triphosphate hydrolases"/>
    <property type="match status" value="1"/>
</dbReference>
<evidence type="ECO:0000259" key="7">
    <source>
        <dbReference type="PROSITE" id="PS50893"/>
    </source>
</evidence>
<dbReference type="RefSeq" id="WP_379191147.1">
    <property type="nucleotide sequence ID" value="NZ_JBHSOW010000098.1"/>
</dbReference>
<evidence type="ECO:0000256" key="2">
    <source>
        <dbReference type="ARBA" id="ARBA00022448"/>
    </source>
</evidence>
<dbReference type="PROSITE" id="PS00211">
    <property type="entry name" value="ABC_TRANSPORTER_1"/>
    <property type="match status" value="1"/>
</dbReference>
<dbReference type="InterPro" id="IPR003439">
    <property type="entry name" value="ABC_transporter-like_ATP-bd"/>
</dbReference>
<comment type="subcellular location">
    <subcellularLocation>
        <location evidence="1">Cell membrane</location>
        <topology evidence="1">Peripheral membrane protein</topology>
    </subcellularLocation>
</comment>
<sequence>MIEVRSLTKSFGALEVLRGIDLNLDKGHVLVIIGPSGSGKTTLLRCMNALEMPSSGSIVIGKARLSFEPGLKPRRSDVLALRKQSGMVFQSYHLFPHMTAVQNVMEGQITVKKRPKEEARAKAMALLAKVGLGDKGEAYPHQLSGGQQQRVGIARAMSIDPELLLFDEPTSALDPELVRDVLKVIRQLAAEGRTMMIVTHEMKFAREVADRIILMDEGAIIEEGPPEQLFNKPQQERTRQFLSMLEGVEPAASVSGRKQI</sequence>
<dbReference type="InterPro" id="IPR017871">
    <property type="entry name" value="ABC_transporter-like_CS"/>
</dbReference>
<dbReference type="PANTHER" id="PTHR43166:SF35">
    <property type="entry name" value="L-CYSTINE IMPORT ATP-BINDING PROTEIN TCYN"/>
    <property type="match status" value="1"/>
</dbReference>
<evidence type="ECO:0000256" key="5">
    <source>
        <dbReference type="ARBA" id="ARBA00022840"/>
    </source>
</evidence>
<comment type="caution">
    <text evidence="8">The sequence shown here is derived from an EMBL/GenBank/DDBJ whole genome shotgun (WGS) entry which is preliminary data.</text>
</comment>
<dbReference type="GO" id="GO:0005524">
    <property type="term" value="F:ATP binding"/>
    <property type="evidence" value="ECO:0007669"/>
    <property type="project" value="UniProtKB-KW"/>
</dbReference>
<keyword evidence="3" id="KW-1003">Cell membrane</keyword>
<dbReference type="Proteomes" id="UP001596047">
    <property type="component" value="Unassembled WGS sequence"/>
</dbReference>
<dbReference type="PROSITE" id="PS50893">
    <property type="entry name" value="ABC_TRANSPORTER_2"/>
    <property type="match status" value="1"/>
</dbReference>
<protein>
    <submittedName>
        <fullName evidence="8">Amino acid ABC transporter ATP-binding protein</fullName>
    </submittedName>
</protein>
<keyword evidence="6" id="KW-0472">Membrane</keyword>
<proteinExistence type="predicted"/>
<evidence type="ECO:0000256" key="3">
    <source>
        <dbReference type="ARBA" id="ARBA00022475"/>
    </source>
</evidence>
<accession>A0ABW0W3U3</accession>
<keyword evidence="4" id="KW-0547">Nucleotide-binding</keyword>
<dbReference type="SUPFAM" id="SSF52540">
    <property type="entry name" value="P-loop containing nucleoside triphosphate hydrolases"/>
    <property type="match status" value="1"/>
</dbReference>
<keyword evidence="5 8" id="KW-0067">ATP-binding</keyword>
<evidence type="ECO:0000313" key="9">
    <source>
        <dbReference type="Proteomes" id="UP001596047"/>
    </source>
</evidence>
<evidence type="ECO:0000256" key="1">
    <source>
        <dbReference type="ARBA" id="ARBA00004202"/>
    </source>
</evidence>
<dbReference type="InterPro" id="IPR030679">
    <property type="entry name" value="ABC_ATPase_HisP-typ"/>
</dbReference>
<organism evidence="8 9">
    <name type="scientific">Paenibacillus solisilvae</name>
    <dbReference type="NCBI Taxonomy" id="2486751"/>
    <lineage>
        <taxon>Bacteria</taxon>
        <taxon>Bacillati</taxon>
        <taxon>Bacillota</taxon>
        <taxon>Bacilli</taxon>
        <taxon>Bacillales</taxon>
        <taxon>Paenibacillaceae</taxon>
        <taxon>Paenibacillus</taxon>
    </lineage>
</organism>
<dbReference type="Pfam" id="PF00005">
    <property type="entry name" value="ABC_tran"/>
    <property type="match status" value="1"/>
</dbReference>